<dbReference type="InterPro" id="IPR007197">
    <property type="entry name" value="rSAM"/>
</dbReference>
<evidence type="ECO:0000256" key="1">
    <source>
        <dbReference type="ARBA" id="ARBA00022485"/>
    </source>
</evidence>
<dbReference type="PROSITE" id="PS51918">
    <property type="entry name" value="RADICAL_SAM"/>
    <property type="match status" value="1"/>
</dbReference>
<keyword evidence="2 8" id="KW-0963">Cytoplasm</keyword>
<dbReference type="SFLD" id="SFLDS00029">
    <property type="entry name" value="Radical_SAM"/>
    <property type="match status" value="1"/>
</dbReference>
<evidence type="ECO:0000256" key="7">
    <source>
        <dbReference type="ARBA" id="ARBA00023014"/>
    </source>
</evidence>
<protein>
    <recommendedName>
        <fullName evidence="8">Ribosomal protein uS12 methylthiotransferase RimO</fullName>
        <shortName evidence="8">uS12 MTTase</shortName>
        <shortName evidence="8">uS12 methylthiotransferase</shortName>
        <ecNumber evidence="8">2.8.4.4</ecNumber>
    </recommendedName>
    <alternativeName>
        <fullName evidence="8">Ribosomal protein uS12 (aspartate-C(3))-methylthiotransferase</fullName>
    </alternativeName>
    <alternativeName>
        <fullName evidence="8">Ribosome maturation factor RimO</fullName>
    </alternativeName>
</protein>
<dbReference type="HAMAP" id="MF_01865">
    <property type="entry name" value="MTTase_RimO"/>
    <property type="match status" value="1"/>
</dbReference>
<dbReference type="SFLD" id="SFLDF00274">
    <property type="entry name" value="ribosomal_protein_S12_methylth"/>
    <property type="match status" value="1"/>
</dbReference>
<accession>A0A7S9RRJ7</accession>
<feature type="binding site" evidence="8">
    <location>
        <position position="149"/>
    </location>
    <ligand>
        <name>[4Fe-4S] cluster</name>
        <dbReference type="ChEBI" id="CHEBI:49883"/>
        <label>2</label>
        <note>4Fe-4S-S-AdoMet</note>
    </ligand>
</feature>
<dbReference type="PROSITE" id="PS01278">
    <property type="entry name" value="MTTASE_RADICAL"/>
    <property type="match status" value="1"/>
</dbReference>
<organism evidence="11 12">
    <name type="scientific">Campylobacter concisus</name>
    <dbReference type="NCBI Taxonomy" id="199"/>
    <lineage>
        <taxon>Bacteria</taxon>
        <taxon>Pseudomonadati</taxon>
        <taxon>Campylobacterota</taxon>
        <taxon>Epsilonproteobacteria</taxon>
        <taxon>Campylobacterales</taxon>
        <taxon>Campylobacteraceae</taxon>
        <taxon>Campylobacter</taxon>
    </lineage>
</organism>
<dbReference type="EC" id="2.8.4.4" evidence="8"/>
<evidence type="ECO:0000256" key="5">
    <source>
        <dbReference type="ARBA" id="ARBA00022723"/>
    </source>
</evidence>
<dbReference type="RefSeq" id="WP_107856275.1">
    <property type="nucleotide sequence ID" value="NZ_CP060705.1"/>
</dbReference>
<dbReference type="GO" id="GO:0005829">
    <property type="term" value="C:cytosol"/>
    <property type="evidence" value="ECO:0007669"/>
    <property type="project" value="TreeGrafter"/>
</dbReference>
<evidence type="ECO:0000256" key="3">
    <source>
        <dbReference type="ARBA" id="ARBA00022679"/>
    </source>
</evidence>
<dbReference type="EMBL" id="CP060705">
    <property type="protein sequence ID" value="QPH96441.1"/>
    <property type="molecule type" value="Genomic_DNA"/>
</dbReference>
<keyword evidence="5 8" id="KW-0479">Metal-binding</keyword>
<evidence type="ECO:0000313" key="12">
    <source>
        <dbReference type="Proteomes" id="UP000594707"/>
    </source>
</evidence>
<dbReference type="GO" id="GO:0103039">
    <property type="term" value="F:protein methylthiotransferase activity"/>
    <property type="evidence" value="ECO:0007669"/>
    <property type="project" value="UniProtKB-EC"/>
</dbReference>
<dbReference type="GO" id="GO:0035599">
    <property type="term" value="F:aspartic acid methylthiotransferase activity"/>
    <property type="evidence" value="ECO:0007669"/>
    <property type="project" value="TreeGrafter"/>
</dbReference>
<comment type="similarity">
    <text evidence="8">Belongs to the methylthiotransferase family. RimO subfamily.</text>
</comment>
<evidence type="ECO:0000256" key="8">
    <source>
        <dbReference type="HAMAP-Rule" id="MF_01865"/>
    </source>
</evidence>
<keyword evidence="3 8" id="KW-0808">Transferase</keyword>
<keyword evidence="4 8" id="KW-0949">S-adenosyl-L-methionine</keyword>
<dbReference type="InterPro" id="IPR005839">
    <property type="entry name" value="Methylthiotransferase"/>
</dbReference>
<dbReference type="SFLD" id="SFLDG01082">
    <property type="entry name" value="B12-binding_domain_containing"/>
    <property type="match status" value="1"/>
</dbReference>
<feature type="binding site" evidence="8">
    <location>
        <position position="45"/>
    </location>
    <ligand>
        <name>[4Fe-4S] cluster</name>
        <dbReference type="ChEBI" id="CHEBI:49883"/>
        <label>1</label>
    </ligand>
</feature>
<evidence type="ECO:0000256" key="4">
    <source>
        <dbReference type="ARBA" id="ARBA00022691"/>
    </source>
</evidence>
<feature type="binding site" evidence="8">
    <location>
        <position position="145"/>
    </location>
    <ligand>
        <name>[4Fe-4S] cluster</name>
        <dbReference type="ChEBI" id="CHEBI:49883"/>
        <label>2</label>
        <note>4Fe-4S-S-AdoMet</note>
    </ligand>
</feature>
<keyword evidence="11" id="KW-0689">Ribosomal protein</keyword>
<dbReference type="Gene3D" id="3.40.50.12160">
    <property type="entry name" value="Methylthiotransferase, N-terminal domain"/>
    <property type="match status" value="1"/>
</dbReference>
<dbReference type="Proteomes" id="UP000594707">
    <property type="component" value="Chromosome"/>
</dbReference>
<dbReference type="AlphaFoldDB" id="A0A7S9RRJ7"/>
<comment type="catalytic activity">
    <reaction evidence="8">
        <text>L-aspartate(89)-[ribosomal protein uS12]-hydrogen + (sulfur carrier)-SH + AH2 + 2 S-adenosyl-L-methionine = 3-methylsulfanyl-L-aspartate(89)-[ribosomal protein uS12]-hydrogen + (sulfur carrier)-H + 5'-deoxyadenosine + L-methionine + A + S-adenosyl-L-homocysteine + 2 H(+)</text>
        <dbReference type="Rhea" id="RHEA:37087"/>
        <dbReference type="Rhea" id="RHEA-COMP:10460"/>
        <dbReference type="Rhea" id="RHEA-COMP:10461"/>
        <dbReference type="Rhea" id="RHEA-COMP:14737"/>
        <dbReference type="Rhea" id="RHEA-COMP:14739"/>
        <dbReference type="ChEBI" id="CHEBI:13193"/>
        <dbReference type="ChEBI" id="CHEBI:15378"/>
        <dbReference type="ChEBI" id="CHEBI:17319"/>
        <dbReference type="ChEBI" id="CHEBI:17499"/>
        <dbReference type="ChEBI" id="CHEBI:29917"/>
        <dbReference type="ChEBI" id="CHEBI:29961"/>
        <dbReference type="ChEBI" id="CHEBI:57844"/>
        <dbReference type="ChEBI" id="CHEBI:57856"/>
        <dbReference type="ChEBI" id="CHEBI:59789"/>
        <dbReference type="ChEBI" id="CHEBI:64428"/>
        <dbReference type="ChEBI" id="CHEBI:73599"/>
        <dbReference type="EC" id="2.8.4.4"/>
    </reaction>
</comment>
<dbReference type="PANTHER" id="PTHR43837:SF1">
    <property type="entry name" value="RIBOSOMAL PROTEIN US12 METHYLTHIOTRANSFERASE RIMO"/>
    <property type="match status" value="1"/>
</dbReference>
<dbReference type="CDD" id="cd01335">
    <property type="entry name" value="Radical_SAM"/>
    <property type="match status" value="1"/>
</dbReference>
<gene>
    <name evidence="8 11" type="primary">rimO</name>
    <name evidence="11" type="ORF">CVT08_03875</name>
</gene>
<proteinExistence type="inferred from homology"/>
<dbReference type="Gene3D" id="3.80.30.20">
    <property type="entry name" value="tm_1862 like domain"/>
    <property type="match status" value="1"/>
</dbReference>
<evidence type="ECO:0000313" key="11">
    <source>
        <dbReference type="EMBL" id="QPH96441.1"/>
    </source>
</evidence>
<dbReference type="GO" id="GO:0051539">
    <property type="term" value="F:4 iron, 4 sulfur cluster binding"/>
    <property type="evidence" value="ECO:0007669"/>
    <property type="project" value="UniProtKB-UniRule"/>
</dbReference>
<evidence type="ECO:0000256" key="6">
    <source>
        <dbReference type="ARBA" id="ARBA00023004"/>
    </source>
</evidence>
<dbReference type="InterPro" id="IPR013848">
    <property type="entry name" value="Methylthiotransferase_N"/>
</dbReference>
<dbReference type="InterPro" id="IPR005840">
    <property type="entry name" value="Ribosomal_uS12_MeSTrfase_RimO"/>
</dbReference>
<name>A0A7S9RRJ7_9BACT</name>
<dbReference type="GO" id="GO:0005840">
    <property type="term" value="C:ribosome"/>
    <property type="evidence" value="ECO:0007669"/>
    <property type="project" value="UniProtKB-KW"/>
</dbReference>
<feature type="binding site" evidence="8">
    <location>
        <position position="77"/>
    </location>
    <ligand>
        <name>[4Fe-4S] cluster</name>
        <dbReference type="ChEBI" id="CHEBI:49883"/>
        <label>1</label>
    </ligand>
</feature>
<comment type="subcellular location">
    <subcellularLocation>
        <location evidence="8">Cytoplasm</location>
    </subcellularLocation>
</comment>
<reference evidence="11 12" key="1">
    <citation type="journal article" date="2018" name="Emerg. Microbes Infect.">
        <title>Genomic analysis of oral Campylobacter concisus strains identified a potential bacterial molecular marker associated with active Crohn's disease.</title>
        <authorList>
            <person name="Liu F."/>
            <person name="Ma R."/>
            <person name="Tay C.Y.A."/>
            <person name="Octavia S."/>
            <person name="Lan R."/>
            <person name="Chung H.K.L."/>
            <person name="Riordan S.M."/>
            <person name="Grimm M.C."/>
            <person name="Leong R.W."/>
            <person name="Tanaka M.M."/>
            <person name="Connor S."/>
            <person name="Zhang L."/>
        </authorList>
    </citation>
    <scope>NUCLEOTIDE SEQUENCE [LARGE SCALE GENOMIC DNA]</scope>
    <source>
        <strain evidence="11 12">P13UCO-S1</strain>
    </source>
</reference>
<dbReference type="InterPro" id="IPR038135">
    <property type="entry name" value="Methylthiotransferase_N_sf"/>
</dbReference>
<evidence type="ECO:0000259" key="9">
    <source>
        <dbReference type="PROSITE" id="PS51449"/>
    </source>
</evidence>
<comment type="function">
    <text evidence="8">Catalyzes the methylthiolation of an aspartic acid residue of ribosomal protein uS12.</text>
</comment>
<comment type="cofactor">
    <cofactor evidence="8">
        <name>[4Fe-4S] cluster</name>
        <dbReference type="ChEBI" id="CHEBI:49883"/>
    </cofactor>
    <text evidence="8">Binds 2 [4Fe-4S] clusters. One cluster is coordinated with 3 cysteines and an exchangeable S-adenosyl-L-methionine.</text>
</comment>
<dbReference type="NCBIfam" id="TIGR01125">
    <property type="entry name" value="30S ribosomal protein S12 methylthiotransferase RimO"/>
    <property type="match status" value="1"/>
</dbReference>
<keyword evidence="11" id="KW-0687">Ribonucleoprotein</keyword>
<dbReference type="InterPro" id="IPR023404">
    <property type="entry name" value="rSAM_horseshoe"/>
</dbReference>
<feature type="binding site" evidence="8">
    <location>
        <position position="152"/>
    </location>
    <ligand>
        <name>[4Fe-4S] cluster</name>
        <dbReference type="ChEBI" id="CHEBI:49883"/>
        <label>2</label>
        <note>4Fe-4S-S-AdoMet</note>
    </ligand>
</feature>
<dbReference type="SFLD" id="SFLDG01061">
    <property type="entry name" value="methylthiotransferase"/>
    <property type="match status" value="1"/>
</dbReference>
<dbReference type="NCBIfam" id="TIGR00089">
    <property type="entry name" value="MiaB/RimO family radical SAM methylthiotransferase"/>
    <property type="match status" value="1"/>
</dbReference>
<keyword evidence="1 8" id="KW-0004">4Fe-4S</keyword>
<dbReference type="GO" id="GO:0046872">
    <property type="term" value="F:metal ion binding"/>
    <property type="evidence" value="ECO:0007669"/>
    <property type="project" value="UniProtKB-KW"/>
</dbReference>
<dbReference type="InterPro" id="IPR058240">
    <property type="entry name" value="rSAM_sf"/>
</dbReference>
<dbReference type="Pfam" id="PF00919">
    <property type="entry name" value="UPF0004"/>
    <property type="match status" value="1"/>
</dbReference>
<feature type="domain" description="Radical SAM core" evidence="10">
    <location>
        <begin position="131"/>
        <end position="368"/>
    </location>
</feature>
<dbReference type="InterPro" id="IPR006638">
    <property type="entry name" value="Elp3/MiaA/NifB-like_rSAM"/>
</dbReference>
<feature type="binding site" evidence="8">
    <location>
        <position position="11"/>
    </location>
    <ligand>
        <name>[4Fe-4S] cluster</name>
        <dbReference type="ChEBI" id="CHEBI:49883"/>
        <label>1</label>
    </ligand>
</feature>
<evidence type="ECO:0000256" key="2">
    <source>
        <dbReference type="ARBA" id="ARBA00022490"/>
    </source>
</evidence>
<dbReference type="InterPro" id="IPR020612">
    <property type="entry name" value="Methylthiotransferase_CS"/>
</dbReference>
<keyword evidence="6 8" id="KW-0408">Iron</keyword>
<keyword evidence="7 8" id="KW-0411">Iron-sulfur</keyword>
<evidence type="ECO:0000259" key="10">
    <source>
        <dbReference type="PROSITE" id="PS51918"/>
    </source>
</evidence>
<dbReference type="GO" id="GO:0006400">
    <property type="term" value="P:tRNA modification"/>
    <property type="evidence" value="ECO:0007669"/>
    <property type="project" value="InterPro"/>
</dbReference>
<feature type="domain" description="MTTase N-terminal" evidence="9">
    <location>
        <begin position="2"/>
        <end position="114"/>
    </location>
</feature>
<dbReference type="Pfam" id="PF04055">
    <property type="entry name" value="Radical_SAM"/>
    <property type="match status" value="1"/>
</dbReference>
<dbReference type="SUPFAM" id="SSF102114">
    <property type="entry name" value="Radical SAM enzymes"/>
    <property type="match status" value="1"/>
</dbReference>
<dbReference type="PROSITE" id="PS51449">
    <property type="entry name" value="MTTASE_N"/>
    <property type="match status" value="1"/>
</dbReference>
<dbReference type="PANTHER" id="PTHR43837">
    <property type="entry name" value="RIBOSOMAL PROTEIN S12 METHYLTHIOTRANSFERASE RIMO"/>
    <property type="match status" value="1"/>
</dbReference>
<dbReference type="SMART" id="SM00729">
    <property type="entry name" value="Elp3"/>
    <property type="match status" value="1"/>
</dbReference>
<sequence length="436" mass="49568">MPKLHLISLGCNKNLVDSEIMLGRLQNYDITDDISDADVIIVNTCGFIKSAKEESIQTILEMHEARKNGSLLVVTGCLMQRYKDELMKELPEVDLFTGVADYDKIDEIILKKQNLFSPQTYLQANEERVITGSNYHAYIKISEGCNQKCSFCAIPTFKGKLKSRSLENIVNEVKNLVKKGYYDFSFLSQDSSSYMRDHGVSDGLINLIDEIEKIKGVRSARILYLYPSTTSKELIERIIASPIFHNYFDMPIQHISENMLKIMKRGSGAKKIKELLNLMRNAKNSFLRTGVIVGHPGESEEDFDELCEFLEEFKFDRISAFAYSKEEDTASFEMEQIPAKIISKRLSKIEKITKKAINESLQKELGKQIYASLEGISSEGEMFYAAKKDIWDKDIDGEILINESDVKELEIGSLYLCEVSDVVDQKLVATIIKKAK</sequence>